<dbReference type="GeneID" id="83063353"/>
<evidence type="ECO:0000313" key="2">
    <source>
        <dbReference type="Proteomes" id="UP000218824"/>
    </source>
</evidence>
<protein>
    <submittedName>
        <fullName evidence="1">Uncharacterized protein</fullName>
    </submittedName>
</protein>
<sequence length="88" mass="9741">MTTTASVGDDREVECAVLAYLDRHPGASDTLDGIAEWWLPRQRYVTARHRIEGVLTRLVADGVLQRRRLADGTALYALDPARRAAPPV</sequence>
<proteinExistence type="predicted"/>
<name>A0AAU9AMM4_LYSEN</name>
<dbReference type="RefSeq" id="WP_096377219.1">
    <property type="nucleotide sequence ID" value="NZ_AP014940.1"/>
</dbReference>
<dbReference type="KEGG" id="lem:LEN_1482"/>
<dbReference type="Proteomes" id="UP000218824">
    <property type="component" value="Chromosome"/>
</dbReference>
<dbReference type="EMBL" id="AP014940">
    <property type="protein sequence ID" value="BAV96969.1"/>
    <property type="molecule type" value="Genomic_DNA"/>
</dbReference>
<accession>A0AAU9AMM4</accession>
<evidence type="ECO:0000313" key="1">
    <source>
        <dbReference type="EMBL" id="BAV96969.1"/>
    </source>
</evidence>
<organism evidence="1 2">
    <name type="scientific">Lysobacter enzymogenes</name>
    <dbReference type="NCBI Taxonomy" id="69"/>
    <lineage>
        <taxon>Bacteria</taxon>
        <taxon>Pseudomonadati</taxon>
        <taxon>Pseudomonadota</taxon>
        <taxon>Gammaproteobacteria</taxon>
        <taxon>Lysobacterales</taxon>
        <taxon>Lysobacteraceae</taxon>
        <taxon>Lysobacter</taxon>
    </lineage>
</organism>
<reference evidence="1 2" key="1">
    <citation type="journal article" date="2017" name="DNA Res.">
        <title>Complete genome sequence and expression profile of the commercial lytic enzyme producer Lysobacter enzymogenes M497-1.</title>
        <authorList>
            <person name="Takami H."/>
            <person name="Toyoda A."/>
            <person name="Uchiyama I."/>
            <person name="Itoh T."/>
            <person name="Takaki Y."/>
            <person name="Arai W."/>
            <person name="Nishi S."/>
            <person name="Kawai M."/>
            <person name="Shinya K."/>
            <person name="Ikeda H."/>
        </authorList>
    </citation>
    <scope>NUCLEOTIDE SEQUENCE [LARGE SCALE GENOMIC DNA]</scope>
    <source>
        <strain evidence="1 2">M497-1</strain>
    </source>
</reference>
<dbReference type="AlphaFoldDB" id="A0AAU9AMM4"/>
<gene>
    <name evidence="1" type="ORF">LEN_1482</name>
</gene>